<keyword evidence="3" id="KW-1185">Reference proteome</keyword>
<gene>
    <name evidence="2" type="ORF">G3567_02770</name>
</gene>
<dbReference type="CDD" id="cd14847">
    <property type="entry name" value="DD-carboxypeptidase_like"/>
    <property type="match status" value="1"/>
</dbReference>
<evidence type="ECO:0000313" key="3">
    <source>
        <dbReference type="Proteomes" id="UP000478505"/>
    </source>
</evidence>
<dbReference type="PANTHER" id="PTHR34385:SF1">
    <property type="entry name" value="PEPTIDOGLYCAN L-ALANYL-D-GLUTAMATE ENDOPEPTIDASE CWLK"/>
    <property type="match status" value="1"/>
</dbReference>
<sequence length="248" mass="28384">MNRKRFLKTSVLAGIGSQLQLSSELIAFFNSTAIDVENLLGLSQSHLKSESILLEAETYEAFMSMKSAALKAGIDLKIASAYRSFERQKTIWEWKFNQLTETKSPAEAISEIITYSSIPGTSRHHWGTDIDLIDDSVQAPEGDLLLEHHYHGEAAFSNLKTWMDEHSRAFGFELVYTQDENRTGFKYEPWHYSYQPKAKSLLSLQSKHNFRKAWDNLEFEGKSHMTDSFMDAYFKSYGWGINPSLMPS</sequence>
<accession>A0A6B3R110</accession>
<evidence type="ECO:0000313" key="2">
    <source>
        <dbReference type="EMBL" id="NEV93070.1"/>
    </source>
</evidence>
<dbReference type="RefSeq" id="WP_164003809.1">
    <property type="nucleotide sequence ID" value="NZ_JAAIKD010000002.1"/>
</dbReference>
<protein>
    <submittedName>
        <fullName evidence="2">M15 family metallopeptidase</fullName>
    </submittedName>
</protein>
<dbReference type="InterPro" id="IPR009045">
    <property type="entry name" value="Zn_M74/Hedgehog-like"/>
</dbReference>
<feature type="domain" description="D-alanyl-D-alanine carboxypeptidase-like core" evidence="1">
    <location>
        <begin position="53"/>
        <end position="196"/>
    </location>
</feature>
<reference evidence="2 3" key="1">
    <citation type="submission" date="2020-02" db="EMBL/GenBank/DDBJ databases">
        <title>Flavobacteriaceae Psychroflexus bacterium YR1-1, complete genome.</title>
        <authorList>
            <person name="Li Y."/>
            <person name="Wu S."/>
        </authorList>
    </citation>
    <scope>NUCLEOTIDE SEQUENCE [LARGE SCALE GENOMIC DNA]</scope>
    <source>
        <strain evidence="2 3">YR1-1</strain>
    </source>
</reference>
<dbReference type="InterPro" id="IPR052179">
    <property type="entry name" value="DD-CPase-like"/>
</dbReference>
<evidence type="ECO:0000259" key="1">
    <source>
        <dbReference type="Pfam" id="PF02557"/>
    </source>
</evidence>
<dbReference type="EMBL" id="JAAIKD010000002">
    <property type="protein sequence ID" value="NEV93070.1"/>
    <property type="molecule type" value="Genomic_DNA"/>
</dbReference>
<dbReference type="SUPFAM" id="SSF55166">
    <property type="entry name" value="Hedgehog/DD-peptidase"/>
    <property type="match status" value="1"/>
</dbReference>
<dbReference type="InterPro" id="IPR003709">
    <property type="entry name" value="VanY-like_core_dom"/>
</dbReference>
<organism evidence="2 3">
    <name type="scientific">Psychroflexus aurantiacus</name>
    <dbReference type="NCBI Taxonomy" id="2709310"/>
    <lineage>
        <taxon>Bacteria</taxon>
        <taxon>Pseudomonadati</taxon>
        <taxon>Bacteroidota</taxon>
        <taxon>Flavobacteriia</taxon>
        <taxon>Flavobacteriales</taxon>
        <taxon>Flavobacteriaceae</taxon>
        <taxon>Psychroflexus</taxon>
    </lineage>
</organism>
<name>A0A6B3R110_9FLAO</name>
<dbReference type="GO" id="GO:0006508">
    <property type="term" value="P:proteolysis"/>
    <property type="evidence" value="ECO:0007669"/>
    <property type="project" value="InterPro"/>
</dbReference>
<dbReference type="Gene3D" id="3.30.1380.10">
    <property type="match status" value="1"/>
</dbReference>
<proteinExistence type="predicted"/>
<comment type="caution">
    <text evidence="2">The sequence shown here is derived from an EMBL/GenBank/DDBJ whole genome shotgun (WGS) entry which is preliminary data.</text>
</comment>
<dbReference type="Proteomes" id="UP000478505">
    <property type="component" value="Unassembled WGS sequence"/>
</dbReference>
<dbReference type="Pfam" id="PF02557">
    <property type="entry name" value="VanY"/>
    <property type="match status" value="1"/>
</dbReference>
<dbReference type="AlphaFoldDB" id="A0A6B3R110"/>
<dbReference type="GO" id="GO:0008233">
    <property type="term" value="F:peptidase activity"/>
    <property type="evidence" value="ECO:0007669"/>
    <property type="project" value="InterPro"/>
</dbReference>
<dbReference type="PANTHER" id="PTHR34385">
    <property type="entry name" value="D-ALANYL-D-ALANINE CARBOXYPEPTIDASE"/>
    <property type="match status" value="1"/>
</dbReference>